<evidence type="ECO:0000256" key="1">
    <source>
        <dbReference type="SAM" id="Phobius"/>
    </source>
</evidence>
<dbReference type="Proteomes" id="UP000216991">
    <property type="component" value="Unassembled WGS sequence"/>
</dbReference>
<name>A0A255Y7Y1_9SPHN</name>
<sequence length="85" mass="9347">MYIVFQAGEGLGLIFAVFGLVLVAYFGLPWLMQRQSGRKADDPPRRGAWGIDTASGYLSGRAAWAQVMTVPTLMLLWAVVIGFIR</sequence>
<comment type="caution">
    <text evidence="2">The sequence shown here is derived from an EMBL/GenBank/DDBJ whole genome shotgun (WGS) entry which is preliminary data.</text>
</comment>
<feature type="transmembrane region" description="Helical" evidence="1">
    <location>
        <begin position="12"/>
        <end position="32"/>
    </location>
</feature>
<evidence type="ECO:0000313" key="2">
    <source>
        <dbReference type="EMBL" id="OYQ24725.1"/>
    </source>
</evidence>
<organism evidence="2 3">
    <name type="scientific">Sandarakinorhabdus cyanobacteriorum</name>
    <dbReference type="NCBI Taxonomy" id="1981098"/>
    <lineage>
        <taxon>Bacteria</taxon>
        <taxon>Pseudomonadati</taxon>
        <taxon>Pseudomonadota</taxon>
        <taxon>Alphaproteobacteria</taxon>
        <taxon>Sphingomonadales</taxon>
        <taxon>Sphingosinicellaceae</taxon>
        <taxon>Sandarakinorhabdus</taxon>
    </lineage>
</organism>
<reference evidence="2 3" key="1">
    <citation type="submission" date="2017-07" db="EMBL/GenBank/DDBJ databases">
        <title>Sandarakinorhabdus cyanobacteriorum sp. nov., a novel bacterium isolated from cyanobacterial aggregates in a eutrophic lake.</title>
        <authorList>
            <person name="Cai H."/>
        </authorList>
    </citation>
    <scope>NUCLEOTIDE SEQUENCE [LARGE SCALE GENOMIC DNA]</scope>
    <source>
        <strain evidence="2 3">TH057</strain>
    </source>
</reference>
<accession>A0A255Y7Y1</accession>
<feature type="transmembrane region" description="Helical" evidence="1">
    <location>
        <begin position="63"/>
        <end position="84"/>
    </location>
</feature>
<dbReference type="EMBL" id="NOXT01000124">
    <property type="protein sequence ID" value="OYQ24725.1"/>
    <property type="molecule type" value="Genomic_DNA"/>
</dbReference>
<dbReference type="AlphaFoldDB" id="A0A255Y7Y1"/>
<keyword evidence="3" id="KW-1185">Reference proteome</keyword>
<evidence type="ECO:0000313" key="3">
    <source>
        <dbReference type="Proteomes" id="UP000216991"/>
    </source>
</evidence>
<keyword evidence="1" id="KW-1133">Transmembrane helix</keyword>
<proteinExistence type="predicted"/>
<keyword evidence="1" id="KW-0472">Membrane</keyword>
<keyword evidence="1" id="KW-0812">Transmembrane</keyword>
<protein>
    <submittedName>
        <fullName evidence="2">Uncharacterized protein</fullName>
    </submittedName>
</protein>
<gene>
    <name evidence="2" type="ORF">CHU93_15305</name>
</gene>